<dbReference type="Pfam" id="PF01152">
    <property type="entry name" value="Bac_globin"/>
    <property type="match status" value="1"/>
</dbReference>
<name>A0A8B6M1F9_METTU</name>
<keyword evidence="2" id="KW-0349">Heme</keyword>
<dbReference type="InterPro" id="IPR001486">
    <property type="entry name" value="Hemoglobin_trunc"/>
</dbReference>
<keyword evidence="3" id="KW-0479">Metal-binding</keyword>
<dbReference type="InterPro" id="IPR012292">
    <property type="entry name" value="Globin/Proto"/>
</dbReference>
<dbReference type="EMBL" id="CABFMQ020000001">
    <property type="protein sequence ID" value="VTZ48309.1"/>
    <property type="molecule type" value="Genomic_DNA"/>
</dbReference>
<dbReference type="SUPFAM" id="SSF46458">
    <property type="entry name" value="Globin-like"/>
    <property type="match status" value="1"/>
</dbReference>
<keyword evidence="6" id="KW-1185">Reference proteome</keyword>
<evidence type="ECO:0000256" key="4">
    <source>
        <dbReference type="ARBA" id="ARBA00023004"/>
    </source>
</evidence>
<dbReference type="GO" id="GO:0046872">
    <property type="term" value="F:metal ion binding"/>
    <property type="evidence" value="ECO:0007669"/>
    <property type="project" value="UniProtKB-KW"/>
</dbReference>
<organism evidence="5 6">
    <name type="scientific">Methylocella tundrae</name>
    <dbReference type="NCBI Taxonomy" id="227605"/>
    <lineage>
        <taxon>Bacteria</taxon>
        <taxon>Pseudomonadati</taxon>
        <taxon>Pseudomonadota</taxon>
        <taxon>Alphaproteobacteria</taxon>
        <taxon>Hyphomicrobiales</taxon>
        <taxon>Beijerinckiaceae</taxon>
        <taxon>Methylocella</taxon>
    </lineage>
</organism>
<dbReference type="AlphaFoldDB" id="A0A8B6M1F9"/>
<keyword evidence="1" id="KW-0813">Transport</keyword>
<reference evidence="5 6" key="1">
    <citation type="submission" date="2019-05" db="EMBL/GenBank/DDBJ databases">
        <authorList>
            <person name="Farhan Ul Haque M."/>
        </authorList>
    </citation>
    <scope>NUCLEOTIDE SEQUENCE [LARGE SCALE GENOMIC DNA]</scope>
    <source>
        <strain evidence="5">2</strain>
    </source>
</reference>
<dbReference type="RefSeq" id="WP_425312409.1">
    <property type="nucleotide sequence ID" value="NZ_CABFMQ020000001.1"/>
</dbReference>
<dbReference type="Gene3D" id="1.10.490.10">
    <property type="entry name" value="Globins"/>
    <property type="match status" value="1"/>
</dbReference>
<proteinExistence type="predicted"/>
<dbReference type="GO" id="GO:0019825">
    <property type="term" value="F:oxygen binding"/>
    <property type="evidence" value="ECO:0007669"/>
    <property type="project" value="InterPro"/>
</dbReference>
<evidence type="ECO:0000256" key="2">
    <source>
        <dbReference type="ARBA" id="ARBA00022617"/>
    </source>
</evidence>
<evidence type="ECO:0000313" key="5">
    <source>
        <dbReference type="EMBL" id="VTZ48309.1"/>
    </source>
</evidence>
<dbReference type="Proteomes" id="UP000485880">
    <property type="component" value="Unassembled WGS sequence"/>
</dbReference>
<dbReference type="CDD" id="cd08916">
    <property type="entry name" value="TrHb3_P"/>
    <property type="match status" value="1"/>
</dbReference>
<evidence type="ECO:0000256" key="3">
    <source>
        <dbReference type="ARBA" id="ARBA00022723"/>
    </source>
</evidence>
<comment type="caution">
    <text evidence="5">The sequence shown here is derived from an EMBL/GenBank/DDBJ whole genome shotgun (WGS) entry which is preliminary data.</text>
</comment>
<dbReference type="GO" id="GO:0020037">
    <property type="term" value="F:heme binding"/>
    <property type="evidence" value="ECO:0007669"/>
    <property type="project" value="InterPro"/>
</dbReference>
<gene>
    <name evidence="5" type="ORF">MPC4_10259</name>
</gene>
<dbReference type="InterPro" id="IPR009050">
    <property type="entry name" value="Globin-like_sf"/>
</dbReference>
<keyword evidence="4" id="KW-0408">Iron</keyword>
<accession>A0A8B6M1F9</accession>
<evidence type="ECO:0000313" key="6">
    <source>
        <dbReference type="Proteomes" id="UP000485880"/>
    </source>
</evidence>
<protein>
    <submittedName>
        <fullName evidence="5">Preprotein translocase subunit TatC (Modular protein)</fullName>
    </submittedName>
</protein>
<evidence type="ECO:0000256" key="1">
    <source>
        <dbReference type="ARBA" id="ARBA00022448"/>
    </source>
</evidence>
<sequence length="189" mass="21157">MADEPNEFASPACFAHEADAAYMGYARPALAQKDHEMPSPTETAATRRAQAVERLKAETGIDDMMIEKLVRAFYGRVREDALIGPVFAEKIKDWEPHLHRMFSFWSSLMLMSGSYHGQPMRMHLPLPIEGAHFDRWLALFEATARETCPPAAADQFIERARRVAESLELGIAGAQGVILGKGERFAPQR</sequence>